<dbReference type="EMBL" id="CAMPGE010011365">
    <property type="protein sequence ID" value="CAI2370200.1"/>
    <property type="molecule type" value="Genomic_DNA"/>
</dbReference>
<evidence type="ECO:0000256" key="6">
    <source>
        <dbReference type="ARBA" id="ARBA00032319"/>
    </source>
</evidence>
<evidence type="ECO:0000256" key="3">
    <source>
        <dbReference type="ARBA" id="ARBA00021704"/>
    </source>
</evidence>
<dbReference type="GO" id="GO:0031515">
    <property type="term" value="C:tRNA (m1A) methyltransferase complex"/>
    <property type="evidence" value="ECO:0007669"/>
    <property type="project" value="InterPro"/>
</dbReference>
<dbReference type="Proteomes" id="UP001295684">
    <property type="component" value="Unassembled WGS sequence"/>
</dbReference>
<dbReference type="GO" id="GO:0030488">
    <property type="term" value="P:tRNA methylation"/>
    <property type="evidence" value="ECO:0007669"/>
    <property type="project" value="InterPro"/>
</dbReference>
<accession>A0AAD1US84</accession>
<sequence length="419" mass="48312">MEAQEPVEADTKESQIVKKREAKLVQKMEEIKEMNQRTTNTIIKPTSTVKSNVIKEGDRVLLVSNSGKSLIAKMKPSKKYKIGNFFVMGEEIIGCTYGTILENKNKQTIIKEDIYTLDQDIHSLEVNTEINNDNREIYAVNENQKLSYEEIEYRKSIGIRGQELIDDIVQNSETFNKRTKFSQEKYLKRLKKKHLNYVELRYPSLHHICDFVYDNVDNKSLKLRHDALGYILNSTNLSCKSTSLVIENTKGVVTAGVVERMNEQGIIYKLSLPDGESNNVNGEIMHMNKLSNVEGDNIEFINYRQLKKKNEESIELRKKLQASCSSCIIVHDKHSPKDLFSIAQEFLQYSCYVAVHSQFMHPLAELEKYLNDMGLAVMIRLEELFTREYQVLPLRTHPHMVTTHSSGYILSFITIEAGR</sequence>
<dbReference type="InterPro" id="IPR017423">
    <property type="entry name" value="TRM6"/>
</dbReference>
<dbReference type="PANTHER" id="PTHR12945:SF0">
    <property type="entry name" value="TRNA (ADENINE(58)-N(1))-METHYLTRANSFERASE NON-CATALYTIC SUBUNIT TRM6"/>
    <property type="match status" value="1"/>
</dbReference>
<evidence type="ECO:0000256" key="5">
    <source>
        <dbReference type="ARBA" id="ARBA00023242"/>
    </source>
</evidence>
<dbReference type="GO" id="GO:0005634">
    <property type="term" value="C:nucleus"/>
    <property type="evidence" value="ECO:0007669"/>
    <property type="project" value="UniProtKB-SubCell"/>
</dbReference>
<dbReference type="Gene3D" id="3.10.330.20">
    <property type="match status" value="1"/>
</dbReference>
<keyword evidence="5" id="KW-0539">Nucleus</keyword>
<gene>
    <name evidence="7" type="ORF">ECRASSUSDP1_LOCUS11508</name>
</gene>
<keyword evidence="8" id="KW-1185">Reference proteome</keyword>
<dbReference type="Pfam" id="PF04189">
    <property type="entry name" value="Gcd10p"/>
    <property type="match status" value="1"/>
</dbReference>
<comment type="similarity">
    <text evidence="2">Belongs to the TRM6/GCD10 family.</text>
</comment>
<evidence type="ECO:0000256" key="2">
    <source>
        <dbReference type="ARBA" id="ARBA00008320"/>
    </source>
</evidence>
<reference evidence="7" key="1">
    <citation type="submission" date="2023-07" db="EMBL/GenBank/DDBJ databases">
        <authorList>
            <consortium name="AG Swart"/>
            <person name="Singh M."/>
            <person name="Singh A."/>
            <person name="Seah K."/>
            <person name="Emmerich C."/>
        </authorList>
    </citation>
    <scope>NUCLEOTIDE SEQUENCE</scope>
    <source>
        <strain evidence="7">DP1</strain>
    </source>
</reference>
<dbReference type="PANTHER" id="PTHR12945">
    <property type="entry name" value="TRANSLATION INITIATION FACTOR EIF3-RELATED"/>
    <property type="match status" value="1"/>
</dbReference>
<evidence type="ECO:0000313" key="7">
    <source>
        <dbReference type="EMBL" id="CAI2370200.1"/>
    </source>
</evidence>
<organism evidence="7 8">
    <name type="scientific">Euplotes crassus</name>
    <dbReference type="NCBI Taxonomy" id="5936"/>
    <lineage>
        <taxon>Eukaryota</taxon>
        <taxon>Sar</taxon>
        <taxon>Alveolata</taxon>
        <taxon>Ciliophora</taxon>
        <taxon>Intramacronucleata</taxon>
        <taxon>Spirotrichea</taxon>
        <taxon>Hypotrichia</taxon>
        <taxon>Euplotida</taxon>
        <taxon>Euplotidae</taxon>
        <taxon>Moneuplotes</taxon>
    </lineage>
</organism>
<proteinExistence type="inferred from homology"/>
<evidence type="ECO:0000256" key="4">
    <source>
        <dbReference type="ARBA" id="ARBA00022694"/>
    </source>
</evidence>
<evidence type="ECO:0000256" key="1">
    <source>
        <dbReference type="ARBA" id="ARBA00004123"/>
    </source>
</evidence>
<protein>
    <recommendedName>
        <fullName evidence="3">tRNA (adenine(58)-N(1))-methyltransferase non-catalytic subunit TRM6</fullName>
    </recommendedName>
    <alternativeName>
        <fullName evidence="6">tRNA(m1A58)-methyltransferase subunit TRM6</fullName>
    </alternativeName>
</protein>
<comment type="subcellular location">
    <subcellularLocation>
        <location evidence="1">Nucleus</location>
    </subcellularLocation>
</comment>
<comment type="caution">
    <text evidence="7">The sequence shown here is derived from an EMBL/GenBank/DDBJ whole genome shotgun (WGS) entry which is preliminary data.</text>
</comment>
<keyword evidence="4" id="KW-0819">tRNA processing</keyword>
<name>A0AAD1US84_EUPCR</name>
<dbReference type="AlphaFoldDB" id="A0AAD1US84"/>
<evidence type="ECO:0000313" key="8">
    <source>
        <dbReference type="Proteomes" id="UP001295684"/>
    </source>
</evidence>